<evidence type="ECO:0000313" key="1">
    <source>
        <dbReference type="EMBL" id="MPM18673.1"/>
    </source>
</evidence>
<name>A0A644XWK5_9ZZZZ</name>
<dbReference type="EMBL" id="VSSQ01003028">
    <property type="protein sequence ID" value="MPM18673.1"/>
    <property type="molecule type" value="Genomic_DNA"/>
</dbReference>
<gene>
    <name evidence="1" type="ORF">SDC9_65086</name>
</gene>
<proteinExistence type="predicted"/>
<comment type="caution">
    <text evidence="1">The sequence shown here is derived from an EMBL/GenBank/DDBJ whole genome shotgun (WGS) entry which is preliminary data.</text>
</comment>
<protein>
    <submittedName>
        <fullName evidence="1">Uncharacterized protein</fullName>
    </submittedName>
</protein>
<reference evidence="1" key="1">
    <citation type="submission" date="2019-08" db="EMBL/GenBank/DDBJ databases">
        <authorList>
            <person name="Kucharzyk K."/>
            <person name="Murdoch R.W."/>
            <person name="Higgins S."/>
            <person name="Loffler F."/>
        </authorList>
    </citation>
    <scope>NUCLEOTIDE SEQUENCE</scope>
</reference>
<sequence>MAGLCEVVIPDIVGIARRDRFVQSVLIVVVEGFVRDAKNRRVAVFFLIGL</sequence>
<organism evidence="1">
    <name type="scientific">bioreactor metagenome</name>
    <dbReference type="NCBI Taxonomy" id="1076179"/>
    <lineage>
        <taxon>unclassified sequences</taxon>
        <taxon>metagenomes</taxon>
        <taxon>ecological metagenomes</taxon>
    </lineage>
</organism>
<accession>A0A644XWK5</accession>
<dbReference type="AlphaFoldDB" id="A0A644XWK5"/>